<evidence type="ECO:0000313" key="2">
    <source>
        <dbReference type="WBParaSite" id="ACRNAN_scaffold16070.g14714.t1"/>
    </source>
</evidence>
<sequence>MDGQYDSQGYSSSACCVTAVDLEINKILTYESVYKQETENVSTRMEPVEAEDEGDLELKNDADNLINQVNGLQIDDLDELIYDLNISYEDEEQAIEQ</sequence>
<dbReference type="WBParaSite" id="ACRNAN_scaffold16070.g14714.t1">
    <property type="protein sequence ID" value="ACRNAN_scaffold16070.g14714.t1"/>
    <property type="gene ID" value="ACRNAN_scaffold16070.g14714"/>
</dbReference>
<protein>
    <submittedName>
        <fullName evidence="2">Uncharacterized protein</fullName>
    </submittedName>
</protein>
<reference evidence="2" key="1">
    <citation type="submission" date="2022-11" db="UniProtKB">
        <authorList>
            <consortium name="WormBaseParasite"/>
        </authorList>
    </citation>
    <scope>IDENTIFICATION</scope>
</reference>
<accession>A0A914CXT2</accession>
<dbReference type="AlphaFoldDB" id="A0A914CXT2"/>
<organism evidence="1 2">
    <name type="scientific">Acrobeloides nanus</name>
    <dbReference type="NCBI Taxonomy" id="290746"/>
    <lineage>
        <taxon>Eukaryota</taxon>
        <taxon>Metazoa</taxon>
        <taxon>Ecdysozoa</taxon>
        <taxon>Nematoda</taxon>
        <taxon>Chromadorea</taxon>
        <taxon>Rhabditida</taxon>
        <taxon>Tylenchina</taxon>
        <taxon>Cephalobomorpha</taxon>
        <taxon>Cephaloboidea</taxon>
        <taxon>Cephalobidae</taxon>
        <taxon>Acrobeloides</taxon>
    </lineage>
</organism>
<keyword evidence="1" id="KW-1185">Reference proteome</keyword>
<name>A0A914CXT2_9BILA</name>
<proteinExistence type="predicted"/>
<evidence type="ECO:0000313" key="1">
    <source>
        <dbReference type="Proteomes" id="UP000887540"/>
    </source>
</evidence>
<dbReference type="Proteomes" id="UP000887540">
    <property type="component" value="Unplaced"/>
</dbReference>